<feature type="transmembrane region" description="Helical" evidence="1">
    <location>
        <begin position="81"/>
        <end position="101"/>
    </location>
</feature>
<dbReference type="AlphaFoldDB" id="A0AA48KCJ4"/>
<dbReference type="RefSeq" id="WP_243335834.1">
    <property type="nucleotide sequence ID" value="NZ_AP027081.1"/>
</dbReference>
<dbReference type="KEGG" id="msea:METESE_21670"/>
<proteinExistence type="predicted"/>
<sequence>MTGLPSPCLEALKAIEADPLALPPAAEAHVARCPACAEARVTWLAMEEAPGALAPAGYFDRLPGRVLRKLPATRPALQRPALLWALAAGLMAAMGTGGFLLGRANRQPVVEASINPAAVPAAQDLPATLPDAPFQEGDEEITQLHNLSAEEAKALIDKADAQGSQP</sequence>
<dbReference type="EMBL" id="AP027081">
    <property type="protein sequence ID" value="BDU77209.1"/>
    <property type="molecule type" value="Genomic_DNA"/>
</dbReference>
<keyword evidence="1" id="KW-1133">Transmembrane helix</keyword>
<evidence type="ECO:0000256" key="1">
    <source>
        <dbReference type="SAM" id="Phobius"/>
    </source>
</evidence>
<keyword evidence="1" id="KW-0472">Membrane</keyword>
<evidence type="ECO:0008006" key="4">
    <source>
        <dbReference type="Google" id="ProtNLM"/>
    </source>
</evidence>
<reference evidence="2" key="1">
    <citation type="journal article" date="2023" name="Int. J. Syst. Evol. Microbiol.">
        <title>Mesoterricola silvestris gen. nov., sp. nov., Mesoterricola sediminis sp. nov., Geothrix oryzae sp. nov., Geothrix edaphica sp. nov., Geothrix rubra sp. nov., and Geothrix limicola sp. nov., six novel members of Acidobacteriota isolated from soils.</title>
        <authorList>
            <person name="Itoh H."/>
            <person name="Sugisawa Y."/>
            <person name="Mise K."/>
            <person name="Xu Z."/>
            <person name="Kuniyasu M."/>
            <person name="Ushijima N."/>
            <person name="Kawano K."/>
            <person name="Kobayashi E."/>
            <person name="Shiratori Y."/>
            <person name="Masuda Y."/>
            <person name="Senoo K."/>
        </authorList>
    </citation>
    <scope>NUCLEOTIDE SEQUENCE</scope>
    <source>
        <strain evidence="2">W786</strain>
    </source>
</reference>
<evidence type="ECO:0000313" key="2">
    <source>
        <dbReference type="EMBL" id="BDU77209.1"/>
    </source>
</evidence>
<evidence type="ECO:0000313" key="3">
    <source>
        <dbReference type="Proteomes" id="UP001228113"/>
    </source>
</evidence>
<protein>
    <recommendedName>
        <fullName evidence="4">Zinc-finger domain-containing protein</fullName>
    </recommendedName>
</protein>
<keyword evidence="1" id="KW-0812">Transmembrane</keyword>
<gene>
    <name evidence="2" type="ORF">METESE_21670</name>
</gene>
<keyword evidence="3" id="KW-1185">Reference proteome</keyword>
<name>A0AA48KCJ4_9BACT</name>
<organism evidence="2 3">
    <name type="scientific">Mesoterricola sediminis</name>
    <dbReference type="NCBI Taxonomy" id="2927980"/>
    <lineage>
        <taxon>Bacteria</taxon>
        <taxon>Pseudomonadati</taxon>
        <taxon>Acidobacteriota</taxon>
        <taxon>Holophagae</taxon>
        <taxon>Holophagales</taxon>
        <taxon>Holophagaceae</taxon>
        <taxon>Mesoterricola</taxon>
    </lineage>
</organism>
<accession>A0AA48KCJ4</accession>
<dbReference type="Proteomes" id="UP001228113">
    <property type="component" value="Chromosome"/>
</dbReference>